<name>A0A0N4XGV5_NIPBR</name>
<reference evidence="2 3" key="2">
    <citation type="submission" date="2018-11" db="EMBL/GenBank/DDBJ databases">
        <authorList>
            <consortium name="Pathogen Informatics"/>
        </authorList>
    </citation>
    <scope>NUCLEOTIDE SEQUENCE [LARGE SCALE GENOMIC DNA]</scope>
</reference>
<protein>
    <submittedName>
        <fullName evidence="4">Col_cuticle_N domain-containing protein</fullName>
    </submittedName>
</protein>
<keyword evidence="3" id="KW-1185">Reference proteome</keyword>
<keyword evidence="1" id="KW-0472">Membrane</keyword>
<evidence type="ECO:0000313" key="4">
    <source>
        <dbReference type="WBParaSite" id="NBR_0000175701-mRNA-1"/>
    </source>
</evidence>
<organism evidence="4">
    <name type="scientific">Nippostrongylus brasiliensis</name>
    <name type="common">Rat hookworm</name>
    <dbReference type="NCBI Taxonomy" id="27835"/>
    <lineage>
        <taxon>Eukaryota</taxon>
        <taxon>Metazoa</taxon>
        <taxon>Ecdysozoa</taxon>
        <taxon>Nematoda</taxon>
        <taxon>Chromadorea</taxon>
        <taxon>Rhabditida</taxon>
        <taxon>Rhabditina</taxon>
        <taxon>Rhabditomorpha</taxon>
        <taxon>Strongyloidea</taxon>
        <taxon>Heligmosomidae</taxon>
        <taxon>Nippostrongylus</taxon>
    </lineage>
</organism>
<evidence type="ECO:0000313" key="3">
    <source>
        <dbReference type="Proteomes" id="UP000271162"/>
    </source>
</evidence>
<reference evidence="4" key="1">
    <citation type="submission" date="2017-02" db="UniProtKB">
        <authorList>
            <consortium name="WormBaseParasite"/>
        </authorList>
    </citation>
    <scope>IDENTIFICATION</scope>
</reference>
<gene>
    <name evidence="2" type="ORF">NBR_LOCUS1758</name>
</gene>
<dbReference type="EMBL" id="UYSL01001573">
    <property type="protein sequence ID" value="VDL65347.1"/>
    <property type="molecule type" value="Genomic_DNA"/>
</dbReference>
<keyword evidence="1" id="KW-1133">Transmembrane helix</keyword>
<dbReference type="WBParaSite" id="NBR_0000175701-mRNA-1">
    <property type="protein sequence ID" value="NBR_0000175701-mRNA-1"/>
    <property type="gene ID" value="NBR_0000175701"/>
</dbReference>
<evidence type="ECO:0000313" key="2">
    <source>
        <dbReference type="EMBL" id="VDL65347.1"/>
    </source>
</evidence>
<sequence>MDTSPEMFLIVLAVAMCSILFCFTIGVVVIFRCCEIKEIHLQDIPAAVLERTRNSINWARNSIFSHQSECLDVIEDNQQFLTPERALRKSAPVSV</sequence>
<accession>A0A0N4XGV5</accession>
<dbReference type="AlphaFoldDB" id="A0A0N4XGV5"/>
<proteinExistence type="predicted"/>
<evidence type="ECO:0000256" key="1">
    <source>
        <dbReference type="SAM" id="Phobius"/>
    </source>
</evidence>
<keyword evidence="1" id="KW-0812">Transmembrane</keyword>
<feature type="transmembrane region" description="Helical" evidence="1">
    <location>
        <begin position="7"/>
        <end position="31"/>
    </location>
</feature>
<dbReference type="Proteomes" id="UP000271162">
    <property type="component" value="Unassembled WGS sequence"/>
</dbReference>